<feature type="domain" description="SH3b" evidence="1">
    <location>
        <begin position="36"/>
        <end position="89"/>
    </location>
</feature>
<proteinExistence type="predicted"/>
<gene>
    <name evidence="2" type="ORF">NTA49_16735</name>
</gene>
<dbReference type="Proteomes" id="UP001165396">
    <property type="component" value="Unassembled WGS sequence"/>
</dbReference>
<reference evidence="2" key="1">
    <citation type="submission" date="2022-07" db="EMBL/GenBank/DDBJ databases">
        <title>Pseudosulfitobacter sp. strain AP-MA-4, whole genome sequence.</title>
        <authorList>
            <person name="Jiang Y."/>
        </authorList>
    </citation>
    <scope>NUCLEOTIDE SEQUENCE</scope>
    <source>
        <strain evidence="2">AP-MA-4</strain>
    </source>
</reference>
<dbReference type="InterPro" id="IPR003646">
    <property type="entry name" value="SH3-like_bac-type"/>
</dbReference>
<name>A0ABT1Z4X5_9RHOB</name>
<accession>A0ABT1Z4X5</accession>
<comment type="caution">
    <text evidence="2">The sequence shown here is derived from an EMBL/GenBank/DDBJ whole genome shotgun (WGS) entry which is preliminary data.</text>
</comment>
<dbReference type="Pfam" id="PF08239">
    <property type="entry name" value="SH3_3"/>
    <property type="match status" value="1"/>
</dbReference>
<sequence>MRALAVAVSLIIGLAQASLAFEFPALYRVIDVASNDVLNVRAAPDAQSEIIGEFQHDQSGIEIVALSDDRGWGQVNVGGQSGWTSMRFLQREAEATSPLRAECFGTEPFWNLTLGATHVLREPGQGSQPYQATAELSAANTTNSIAILGHSPAGNMTATIDAAQCSDGMSDRLFGLSIGLVLTGGDSPRYLTGCCSLAP</sequence>
<evidence type="ECO:0000313" key="2">
    <source>
        <dbReference type="EMBL" id="MCR8828187.1"/>
    </source>
</evidence>
<dbReference type="Gene3D" id="2.30.30.40">
    <property type="entry name" value="SH3 Domains"/>
    <property type="match status" value="1"/>
</dbReference>
<keyword evidence="3" id="KW-1185">Reference proteome</keyword>
<protein>
    <submittedName>
        <fullName evidence="2">SH3 domain-containing protein</fullName>
    </submittedName>
</protein>
<evidence type="ECO:0000259" key="1">
    <source>
        <dbReference type="Pfam" id="PF08239"/>
    </source>
</evidence>
<evidence type="ECO:0000313" key="3">
    <source>
        <dbReference type="Proteomes" id="UP001165396"/>
    </source>
</evidence>
<organism evidence="2 3">
    <name type="scientific">Pseudosulfitobacter koreensis</name>
    <dbReference type="NCBI Taxonomy" id="2968472"/>
    <lineage>
        <taxon>Bacteria</taxon>
        <taxon>Pseudomonadati</taxon>
        <taxon>Pseudomonadota</taxon>
        <taxon>Alphaproteobacteria</taxon>
        <taxon>Rhodobacterales</taxon>
        <taxon>Roseobacteraceae</taxon>
        <taxon>Pseudosulfitobacter</taxon>
    </lineage>
</organism>
<dbReference type="RefSeq" id="WP_258295958.1">
    <property type="nucleotide sequence ID" value="NZ_JANKJG010000017.1"/>
</dbReference>
<dbReference type="EMBL" id="JANKJG010000017">
    <property type="protein sequence ID" value="MCR8828187.1"/>
    <property type="molecule type" value="Genomic_DNA"/>
</dbReference>